<keyword evidence="4" id="KW-1185">Reference proteome</keyword>
<keyword evidence="1" id="KW-0175">Coiled coil</keyword>
<feature type="coiled-coil region" evidence="1">
    <location>
        <begin position="432"/>
        <end position="515"/>
    </location>
</feature>
<evidence type="ECO:0000256" key="2">
    <source>
        <dbReference type="SAM" id="MobiDB-lite"/>
    </source>
</evidence>
<dbReference type="AlphaFoldDB" id="A0A8E0S9H5"/>
<evidence type="ECO:0000256" key="1">
    <source>
        <dbReference type="SAM" id="Coils"/>
    </source>
</evidence>
<reference evidence="3" key="1">
    <citation type="submission" date="2019-05" db="EMBL/GenBank/DDBJ databases">
        <title>Annotation for the trematode Fasciolopsis buski.</title>
        <authorList>
            <person name="Choi Y.-J."/>
        </authorList>
    </citation>
    <scope>NUCLEOTIDE SEQUENCE</scope>
    <source>
        <strain evidence="3">HT</strain>
        <tissue evidence="3">Whole worm</tissue>
    </source>
</reference>
<gene>
    <name evidence="3" type="ORF">FBUS_06348</name>
</gene>
<feature type="region of interest" description="Disordered" evidence="2">
    <location>
        <begin position="659"/>
        <end position="733"/>
    </location>
</feature>
<proteinExistence type="predicted"/>
<sequence>MISSLFLYSARRTADLDGVLPTIFYQIEELEMQVQQLTRQLELSESLRTEAQMASNEAFSTTAQLRIDLAKSDEQLTVVNGQLEAKRQRVETLEKAVAQHETVLCDQKKQFATQESTIQRYEREMDQVKLYCSELEQELSMAHERGLALRSDLVQTQNLLEQAHKRQYVEDNSRERLQSEVNSLHQLNQTLQEQVEHQETLSKKLKQELKAERDRTDEFGSGVLEKDEIIDKLKDAMQEVTRLKDSLQTQVNERDSALKMIRQELDVSNTRLENNTRILTNTQTEILELRQKLELSEARTLKYREENAQYMNIVSSLEARLIEGDRQMKEVEFGQPSIQSVVENKRNTQVTEVIRELKQQLAESKRSYIILKTERAKLQETVNRLQGELVARSDALRQATLETSRLRRDHEKILSDHAFEWQERMHLLDIRCKEEIDKTTRLEGELEQLRDSKHHKFDSFTKMEENQRGLNSLIAKLEEQNHKLLRDFEDCQQDKARLESDCALLTQKLETSRSEVREVTHFLQSELDAKVGQLEQVLLNTSRCVTHEKNTQTPPEVELDHLTSSTGSIVNQKIYPQISTIDRQDDTGKIVAQPKSQILEDRSSNKMTFPLERQWITTDISSMESRVCALKITNQRLREDVASACKALYSSIALEEPMNDRAPAESSRNRNVCRAHKDAEGRANETTSRTVAETSASVSKLACHGPPAISEHTTRRSAVETSLSIRKPRPELVGRQPEAYEPFYRRRSEPIKSKYLRTSKFLPNKSTRTK</sequence>
<protein>
    <submittedName>
        <fullName evidence="3">Uncharacterized protein</fullName>
    </submittedName>
</protein>
<dbReference type="EMBL" id="LUCM01000395">
    <property type="protein sequence ID" value="KAA0200606.1"/>
    <property type="molecule type" value="Genomic_DNA"/>
</dbReference>
<dbReference type="OrthoDB" id="6287648at2759"/>
<accession>A0A8E0S9H5</accession>
<name>A0A8E0S9H5_9TREM</name>
<evidence type="ECO:0000313" key="4">
    <source>
        <dbReference type="Proteomes" id="UP000728185"/>
    </source>
</evidence>
<feature type="compositionally biased region" description="Polar residues" evidence="2">
    <location>
        <begin position="684"/>
        <end position="698"/>
    </location>
</feature>
<feature type="coiled-coil region" evidence="1">
    <location>
        <begin position="174"/>
        <end position="253"/>
    </location>
</feature>
<feature type="coiled-coil region" evidence="1">
    <location>
        <begin position="347"/>
        <end position="388"/>
    </location>
</feature>
<feature type="coiled-coil region" evidence="1">
    <location>
        <begin position="76"/>
        <end position="138"/>
    </location>
</feature>
<organism evidence="3 4">
    <name type="scientific">Fasciolopsis buskii</name>
    <dbReference type="NCBI Taxonomy" id="27845"/>
    <lineage>
        <taxon>Eukaryota</taxon>
        <taxon>Metazoa</taxon>
        <taxon>Spiralia</taxon>
        <taxon>Lophotrochozoa</taxon>
        <taxon>Platyhelminthes</taxon>
        <taxon>Trematoda</taxon>
        <taxon>Digenea</taxon>
        <taxon>Plagiorchiida</taxon>
        <taxon>Echinostomata</taxon>
        <taxon>Echinostomatoidea</taxon>
        <taxon>Fasciolidae</taxon>
        <taxon>Fasciolopsis</taxon>
    </lineage>
</organism>
<evidence type="ECO:0000313" key="3">
    <source>
        <dbReference type="EMBL" id="KAA0200606.1"/>
    </source>
</evidence>
<comment type="caution">
    <text evidence="3">The sequence shown here is derived from an EMBL/GenBank/DDBJ whole genome shotgun (WGS) entry which is preliminary data.</text>
</comment>
<dbReference type="Proteomes" id="UP000728185">
    <property type="component" value="Unassembled WGS sequence"/>
</dbReference>